<reference evidence="5 6" key="1">
    <citation type="submission" date="2020-10" db="EMBL/GenBank/DDBJ databases">
        <title>Connecting structure to function with the recovery of over 1000 high-quality activated sludge metagenome-assembled genomes encoding full-length rRNA genes using long-read sequencing.</title>
        <authorList>
            <person name="Singleton C.M."/>
            <person name="Petriglieri F."/>
            <person name="Kristensen J.M."/>
            <person name="Kirkegaard R.H."/>
            <person name="Michaelsen T.Y."/>
            <person name="Andersen M.H."/>
            <person name="Karst S.M."/>
            <person name="Dueholm M.S."/>
            <person name="Nielsen P.H."/>
            <person name="Albertsen M."/>
        </authorList>
    </citation>
    <scope>NUCLEOTIDE SEQUENCE [LARGE SCALE GENOMIC DNA]</scope>
    <source>
        <strain evidence="5">Lyne_18-Q3-R50-59_MAXAC.006</strain>
    </source>
</reference>
<dbReference type="EMBL" id="JADJZA010000007">
    <property type="protein sequence ID" value="MBK9297648.1"/>
    <property type="molecule type" value="Genomic_DNA"/>
</dbReference>
<dbReference type="InterPro" id="IPR013216">
    <property type="entry name" value="Methyltransf_11"/>
</dbReference>
<dbReference type="Pfam" id="PF08241">
    <property type="entry name" value="Methyltransf_11"/>
    <property type="match status" value="1"/>
</dbReference>
<evidence type="ECO:0000256" key="1">
    <source>
        <dbReference type="ARBA" id="ARBA00022603"/>
    </source>
</evidence>
<dbReference type="PANTHER" id="PTHR43464:SF19">
    <property type="entry name" value="UBIQUINONE BIOSYNTHESIS O-METHYLTRANSFERASE, MITOCHONDRIAL"/>
    <property type="match status" value="1"/>
</dbReference>
<keyword evidence="3" id="KW-0949">S-adenosyl-L-methionine</keyword>
<keyword evidence="1 5" id="KW-0489">Methyltransferase</keyword>
<gene>
    <name evidence="5" type="ORF">IPN02_12610</name>
</gene>
<organism evidence="5 6">
    <name type="scientific">Candidatus Neomicrothrix subdominans</name>
    <dbReference type="NCBI Taxonomy" id="2954438"/>
    <lineage>
        <taxon>Bacteria</taxon>
        <taxon>Bacillati</taxon>
        <taxon>Actinomycetota</taxon>
        <taxon>Acidimicrobiia</taxon>
        <taxon>Acidimicrobiales</taxon>
        <taxon>Microthrixaceae</taxon>
        <taxon>Candidatus Neomicrothrix</taxon>
    </lineage>
</organism>
<dbReference type="InterPro" id="IPR029063">
    <property type="entry name" value="SAM-dependent_MTases_sf"/>
</dbReference>
<dbReference type="AlphaFoldDB" id="A0A936NCA4"/>
<sequence>MATNRTFITSRRDEIPLEHRHANEKSVYDDMADQVLAEWTDEEMLVDPDELPECHQFEGPMQTLIDWAGPLEGKTVLETGSGFGTLSCWLAMNGARVIATDISPKCLEVVEERARRNGVADRITTINTPVETLEGVDDESVDLVFGRTVAHHFELPPSAASMYRVLKPGGRAVFAEPVMLLPDWVFRLRRSRAVTSVFPPFVHTPDERSFDHEMIDDLSAPFDKVTIAHFGLMTRVSSFVRVPDRLFAAISRVDQKILERVDAAQTVSRYMVIRLDKSPTSAADV</sequence>
<evidence type="ECO:0000256" key="3">
    <source>
        <dbReference type="ARBA" id="ARBA00022691"/>
    </source>
</evidence>
<dbReference type="PANTHER" id="PTHR43464">
    <property type="entry name" value="METHYLTRANSFERASE"/>
    <property type="match status" value="1"/>
</dbReference>
<evidence type="ECO:0000256" key="2">
    <source>
        <dbReference type="ARBA" id="ARBA00022679"/>
    </source>
</evidence>
<evidence type="ECO:0000259" key="4">
    <source>
        <dbReference type="Pfam" id="PF08241"/>
    </source>
</evidence>
<evidence type="ECO:0000313" key="5">
    <source>
        <dbReference type="EMBL" id="MBK9297648.1"/>
    </source>
</evidence>
<keyword evidence="2" id="KW-0808">Transferase</keyword>
<dbReference type="CDD" id="cd02440">
    <property type="entry name" value="AdoMet_MTases"/>
    <property type="match status" value="1"/>
</dbReference>
<evidence type="ECO:0000313" key="6">
    <source>
        <dbReference type="Proteomes" id="UP000727993"/>
    </source>
</evidence>
<dbReference type="SUPFAM" id="SSF53335">
    <property type="entry name" value="S-adenosyl-L-methionine-dependent methyltransferases"/>
    <property type="match status" value="1"/>
</dbReference>
<accession>A0A936NCA4</accession>
<proteinExistence type="predicted"/>
<dbReference type="Proteomes" id="UP000727993">
    <property type="component" value="Unassembled WGS sequence"/>
</dbReference>
<feature type="domain" description="Methyltransferase type 11" evidence="4">
    <location>
        <begin position="77"/>
        <end position="174"/>
    </location>
</feature>
<dbReference type="GO" id="GO:0032259">
    <property type="term" value="P:methylation"/>
    <property type="evidence" value="ECO:0007669"/>
    <property type="project" value="UniProtKB-KW"/>
</dbReference>
<dbReference type="Gene3D" id="3.40.50.150">
    <property type="entry name" value="Vaccinia Virus protein VP39"/>
    <property type="match status" value="1"/>
</dbReference>
<dbReference type="GO" id="GO:0008757">
    <property type="term" value="F:S-adenosylmethionine-dependent methyltransferase activity"/>
    <property type="evidence" value="ECO:0007669"/>
    <property type="project" value="InterPro"/>
</dbReference>
<comment type="caution">
    <text evidence="5">The sequence shown here is derived from an EMBL/GenBank/DDBJ whole genome shotgun (WGS) entry which is preliminary data.</text>
</comment>
<name>A0A936NCA4_9ACTN</name>
<protein>
    <submittedName>
        <fullName evidence="5">Methyltransferase domain-containing protein</fullName>
    </submittedName>
</protein>